<dbReference type="EMBL" id="AZGZ01000041">
    <property type="protein sequence ID" value="KZZ86975.1"/>
    <property type="molecule type" value="Genomic_DNA"/>
</dbReference>
<gene>
    <name evidence="1" type="ORF">AAP_06010</name>
</gene>
<proteinExistence type="predicted"/>
<keyword evidence="2" id="KW-1185">Reference proteome</keyword>
<name>A0A167V340_9EURO</name>
<organism evidence="1 2">
    <name type="scientific">Ascosphaera apis ARSEF 7405</name>
    <dbReference type="NCBI Taxonomy" id="392613"/>
    <lineage>
        <taxon>Eukaryota</taxon>
        <taxon>Fungi</taxon>
        <taxon>Dikarya</taxon>
        <taxon>Ascomycota</taxon>
        <taxon>Pezizomycotina</taxon>
        <taxon>Eurotiomycetes</taxon>
        <taxon>Eurotiomycetidae</taxon>
        <taxon>Onygenales</taxon>
        <taxon>Ascosphaeraceae</taxon>
        <taxon>Ascosphaera</taxon>
    </lineage>
</organism>
<accession>A0A167V340</accession>
<dbReference type="AlphaFoldDB" id="A0A167V340"/>
<evidence type="ECO:0000313" key="2">
    <source>
        <dbReference type="Proteomes" id="UP000242877"/>
    </source>
</evidence>
<dbReference type="VEuPathDB" id="FungiDB:AAP_06010"/>
<sequence>MISDDADYMQYLKLLEDERQQSATDHDTGTAELRDMGQGQAAIFPGGAAFCRVLGWFKGRF</sequence>
<comment type="caution">
    <text evidence="1">The sequence shown here is derived from an EMBL/GenBank/DDBJ whole genome shotgun (WGS) entry which is preliminary data.</text>
</comment>
<reference evidence="1 2" key="1">
    <citation type="journal article" date="2016" name="Genome Biol. Evol.">
        <title>Divergent and convergent evolution of fungal pathogenicity.</title>
        <authorList>
            <person name="Shang Y."/>
            <person name="Xiao G."/>
            <person name="Zheng P."/>
            <person name="Cen K."/>
            <person name="Zhan S."/>
            <person name="Wang C."/>
        </authorList>
    </citation>
    <scope>NUCLEOTIDE SEQUENCE [LARGE SCALE GENOMIC DNA]</scope>
    <source>
        <strain evidence="1 2">ARSEF 7405</strain>
    </source>
</reference>
<dbReference type="Proteomes" id="UP000242877">
    <property type="component" value="Unassembled WGS sequence"/>
</dbReference>
<protein>
    <submittedName>
        <fullName evidence="1">Uncharacterized protein</fullName>
    </submittedName>
</protein>
<evidence type="ECO:0000313" key="1">
    <source>
        <dbReference type="EMBL" id="KZZ86975.1"/>
    </source>
</evidence>